<name>A0A3D4V7W7_9BACT</name>
<dbReference type="Proteomes" id="UP000264071">
    <property type="component" value="Unassembled WGS sequence"/>
</dbReference>
<dbReference type="AlphaFoldDB" id="A0A3D4V7W7"/>
<feature type="region of interest" description="Disordered" evidence="1">
    <location>
        <begin position="1"/>
        <end position="51"/>
    </location>
</feature>
<evidence type="ECO:0000313" key="2">
    <source>
        <dbReference type="EMBL" id="HCT57226.1"/>
    </source>
</evidence>
<reference evidence="2 3" key="1">
    <citation type="journal article" date="2018" name="Nat. Biotechnol.">
        <title>A standardized bacterial taxonomy based on genome phylogeny substantially revises the tree of life.</title>
        <authorList>
            <person name="Parks D.H."/>
            <person name="Chuvochina M."/>
            <person name="Waite D.W."/>
            <person name="Rinke C."/>
            <person name="Skarshewski A."/>
            <person name="Chaumeil P.A."/>
            <person name="Hugenholtz P."/>
        </authorList>
    </citation>
    <scope>NUCLEOTIDE SEQUENCE [LARGE SCALE GENOMIC DNA]</scope>
    <source>
        <strain evidence="2">UBA8844</strain>
    </source>
</reference>
<proteinExistence type="predicted"/>
<organism evidence="2 3">
    <name type="scientific">Gemmatimonas aurantiaca</name>
    <dbReference type="NCBI Taxonomy" id="173480"/>
    <lineage>
        <taxon>Bacteria</taxon>
        <taxon>Pseudomonadati</taxon>
        <taxon>Gemmatimonadota</taxon>
        <taxon>Gemmatimonadia</taxon>
        <taxon>Gemmatimonadales</taxon>
        <taxon>Gemmatimonadaceae</taxon>
        <taxon>Gemmatimonas</taxon>
    </lineage>
</organism>
<feature type="compositionally biased region" description="Low complexity" evidence="1">
    <location>
        <begin position="536"/>
        <end position="551"/>
    </location>
</feature>
<feature type="region of interest" description="Disordered" evidence="1">
    <location>
        <begin position="524"/>
        <end position="551"/>
    </location>
</feature>
<accession>A0A3D4V7W7</accession>
<sequence length="684" mass="71238">MTNPFLGLQDDDNPFAALIPKGRGQPRDGFASESTNTRATSRNATPQQVAQNRATDLRDAIGMARSMLSGATATMAPKAEAALRAGFGKKTYRDALQQIDSEQNEFKEAHPVASFGAELAGGLASGGALLKGAQGAGKVAQAIRASQLVPKVEGTAGAGARAWAAAKAGGVAGGLTAAGSSRADDAFDHGKDVLTGATIGAAGGATLSGLTDAIRRARQLVASMGQKGEAGPIRSVLQAGGASPEIAGAQRVLNTIGKSGATLDDIAAASASAPEESAFAELIPNRQGVRGLRIARNVGRSRDAIDQSLAERAAEEPMRWARSLEKSSGLSAPIDPAAFARGAKDEVQPEVERLLMQARARPDVEAGPLIQVAEDLNGLKRGKMALERGGELSRGFNYTQDIDPANPVISVANAHSLRQGLDYAIERAVQEQDDQMIAILQRQRDVVDQFVKAAGGEPMQQADQLFSNAMGRGESFRLGQRVESATSPQQIMELGMQASDPQAFQMGSGSRSLERALNIADGEAGRIANPTPGAMASQTRRARTATGTTSQGAYETLRGDSEQIAKRLQTRNAVSGNSSTVANAAEIQDEFENNPVAVASAVLNPTSMPRILAERALRAGTQGNNAAQADAMGRILAAGLPQQMAREEAVRKLQDLLPGMITIYRRNALTQGQAAGAFGGRGPQ</sequence>
<evidence type="ECO:0000256" key="1">
    <source>
        <dbReference type="SAM" id="MobiDB-lite"/>
    </source>
</evidence>
<gene>
    <name evidence="2" type="ORF">DGD08_08440</name>
</gene>
<protein>
    <submittedName>
        <fullName evidence="2">Uncharacterized protein</fullName>
    </submittedName>
</protein>
<dbReference type="EMBL" id="DPIY01000007">
    <property type="protein sequence ID" value="HCT57226.1"/>
    <property type="molecule type" value="Genomic_DNA"/>
</dbReference>
<feature type="compositionally biased region" description="Polar residues" evidence="1">
    <location>
        <begin position="32"/>
        <end position="51"/>
    </location>
</feature>
<comment type="caution">
    <text evidence="2">The sequence shown here is derived from an EMBL/GenBank/DDBJ whole genome shotgun (WGS) entry which is preliminary data.</text>
</comment>
<evidence type="ECO:0000313" key="3">
    <source>
        <dbReference type="Proteomes" id="UP000264071"/>
    </source>
</evidence>